<accession>A0A3D9JTZ1</accession>
<dbReference type="RefSeq" id="WP_116061383.1">
    <property type="nucleotide sequence ID" value="NZ_QRDZ01000010.1"/>
</dbReference>
<sequence>MVRKLKVGILGAGGIFEAHASGFSRLRDRCEVVVADTNVDGHPRIRKQLGNEMEIVSDYRMEGSA</sequence>
<dbReference type="OrthoDB" id="9815825at2"/>
<dbReference type="Proteomes" id="UP000256977">
    <property type="component" value="Unassembled WGS sequence"/>
</dbReference>
<dbReference type="SUPFAM" id="SSF51735">
    <property type="entry name" value="NAD(P)-binding Rossmann-fold domains"/>
    <property type="match status" value="1"/>
</dbReference>
<organism evidence="1 2">
    <name type="scientific">Cohnella phaseoli</name>
    <dbReference type="NCBI Taxonomy" id="456490"/>
    <lineage>
        <taxon>Bacteria</taxon>
        <taxon>Bacillati</taxon>
        <taxon>Bacillota</taxon>
        <taxon>Bacilli</taxon>
        <taxon>Bacillales</taxon>
        <taxon>Paenibacillaceae</taxon>
        <taxon>Cohnella</taxon>
    </lineage>
</organism>
<keyword evidence="2" id="KW-1185">Reference proteome</keyword>
<protein>
    <recommendedName>
        <fullName evidence="3">Oxidoreductase family protein</fullName>
    </recommendedName>
</protein>
<gene>
    <name evidence="1" type="ORF">DFP98_110137</name>
</gene>
<evidence type="ECO:0000313" key="2">
    <source>
        <dbReference type="Proteomes" id="UP000256977"/>
    </source>
</evidence>
<dbReference type="InterPro" id="IPR036291">
    <property type="entry name" value="NAD(P)-bd_dom_sf"/>
</dbReference>
<reference evidence="1 2" key="1">
    <citation type="submission" date="2018-07" db="EMBL/GenBank/DDBJ databases">
        <title>Genomic Encyclopedia of Type Strains, Phase III (KMG-III): the genomes of soil and plant-associated and newly described type strains.</title>
        <authorList>
            <person name="Whitman W."/>
        </authorList>
    </citation>
    <scope>NUCLEOTIDE SEQUENCE [LARGE SCALE GENOMIC DNA]</scope>
    <source>
        <strain evidence="1 2">CECT 7287</strain>
    </source>
</reference>
<name>A0A3D9JTZ1_9BACL</name>
<evidence type="ECO:0008006" key="3">
    <source>
        <dbReference type="Google" id="ProtNLM"/>
    </source>
</evidence>
<evidence type="ECO:0000313" key="1">
    <source>
        <dbReference type="EMBL" id="RED76916.1"/>
    </source>
</evidence>
<dbReference type="Gene3D" id="3.40.50.720">
    <property type="entry name" value="NAD(P)-binding Rossmann-like Domain"/>
    <property type="match status" value="1"/>
</dbReference>
<proteinExistence type="predicted"/>
<dbReference type="AlphaFoldDB" id="A0A3D9JTZ1"/>
<comment type="caution">
    <text evidence="1">The sequence shown here is derived from an EMBL/GenBank/DDBJ whole genome shotgun (WGS) entry which is preliminary data.</text>
</comment>
<dbReference type="EMBL" id="QRDZ01000010">
    <property type="protein sequence ID" value="RED76916.1"/>
    <property type="molecule type" value="Genomic_DNA"/>
</dbReference>